<keyword evidence="16" id="KW-1185">Reference proteome</keyword>
<dbReference type="GeneID" id="94836202"/>
<accession>A0A1J4KKE0</accession>
<dbReference type="InterPro" id="IPR006554">
    <property type="entry name" value="Helicase-like_DEXD_c2"/>
</dbReference>
<organism evidence="15 16">
    <name type="scientific">Tritrichomonas foetus</name>
    <dbReference type="NCBI Taxonomy" id="1144522"/>
    <lineage>
        <taxon>Eukaryota</taxon>
        <taxon>Metamonada</taxon>
        <taxon>Parabasalia</taxon>
        <taxon>Tritrichomonadida</taxon>
        <taxon>Tritrichomonadidae</taxon>
        <taxon>Tritrichomonas</taxon>
    </lineage>
</organism>
<name>A0A1J4KKE0_9EUKA</name>
<comment type="caution">
    <text evidence="15">The sequence shown here is derived from an EMBL/GenBank/DDBJ whole genome shotgun (WGS) entry which is preliminary data.</text>
</comment>
<proteinExistence type="inferred from homology"/>
<sequence length="795" mass="90776">MIVPSQKSDHKELPKPAIHHKTQSNQNKNAFPISNNEILDRAVEDFKLRNQPYDIQVDFMKDMIECFDEKKIGFFESPTGTGKSLSVICSSIAFLRQKNEAFLTKRRIITNDSDSESESSDDDDDDANGMSKFSKLFISTRTHSQIKELVSELRLLKKSAEYLRSSSNQKLRSLESQTSTPIMKTQTKSEITSLNQEIQKCKRKIRASDNYLRTFPRCVSLASRKNLCVNGEYKNLSAAELNDRCNTKCPYYNEKSFQQFSHHIHSSPMDIEDLCRYGESHQVCPYFSCREAIKHSDIVLLPYQTLFQQSTRENMGISVDNSYIVVDEAHNLVDALNALYTVSLTYNDIEVSCNKLMNYRRIISRPPVGDKVLAESTKSERDQAIKNITAVYTILNKISKIVADGKNKGTIADNMNNFQAKNRIQTGNTFSLIGWAKEARLVYKCCHSEKEETDRINSSESLRKCLTFIEMMGYTDDMGKVIISNDQLSYLLLNPSTVFTEVSSLATSTVLVGGTLQPLEDVIFQLTQNKTPEKIMTHCNGHVIPQENCLCVCALEGPDGSNTLFNYDNRNSTSSMDSICQAISDLSGRIPHGMIVFYTSKSYMSQVYNHLKSSQHNYIKTIQNNNKFIVCEESDQKKNDVVMKTFKSHIENNKGGAILFAVINGKLSEGINFANDYCRCVMVVGMPYPDSNDLALQQRKEFFDKKAEQGITQCNGKMFYENICMRAVNQSIGRSFRNINDYAVVILLDKRYQSHSKYLPSWILRSYHNIQNWSEIEQRIDKFFDDMNKKYNKTV</sequence>
<dbReference type="GO" id="GO:0016818">
    <property type="term" value="F:hydrolase activity, acting on acid anhydrides, in phosphorus-containing anhydrides"/>
    <property type="evidence" value="ECO:0007669"/>
    <property type="project" value="InterPro"/>
</dbReference>
<dbReference type="RefSeq" id="XP_068363286.1">
    <property type="nucleotide sequence ID" value="XM_068501498.1"/>
</dbReference>
<keyword evidence="6" id="KW-0378">Hydrolase</keyword>
<reference evidence="15" key="1">
    <citation type="submission" date="2016-10" db="EMBL/GenBank/DDBJ databases">
        <authorList>
            <person name="Benchimol M."/>
            <person name="Almeida L.G."/>
            <person name="Vasconcelos A.T."/>
            <person name="Perreira-Neves A."/>
            <person name="Rosa I.A."/>
            <person name="Tasca T."/>
            <person name="Bogo M.R."/>
            <person name="de Souza W."/>
        </authorList>
    </citation>
    <scope>NUCLEOTIDE SEQUENCE [LARGE SCALE GENOMIC DNA]</scope>
    <source>
        <strain evidence="15">K</strain>
    </source>
</reference>
<keyword evidence="8" id="KW-0067">ATP-binding</keyword>
<dbReference type="PROSITE" id="PS00690">
    <property type="entry name" value="DEAH_ATP_HELICASE"/>
    <property type="match status" value="1"/>
</dbReference>
<dbReference type="PANTHER" id="PTHR11472">
    <property type="entry name" value="DNA REPAIR DEAD HELICASE RAD3/XP-D SUBFAMILY MEMBER"/>
    <property type="match status" value="1"/>
</dbReference>
<dbReference type="SUPFAM" id="SSF52540">
    <property type="entry name" value="P-loop containing nucleoside triphosphate hydrolases"/>
    <property type="match status" value="2"/>
</dbReference>
<feature type="region of interest" description="Disordered" evidence="13">
    <location>
        <begin position="1"/>
        <end position="30"/>
    </location>
</feature>
<dbReference type="Pfam" id="PF13307">
    <property type="entry name" value="Helicase_C_2"/>
    <property type="match status" value="1"/>
</dbReference>
<dbReference type="InterPro" id="IPR002464">
    <property type="entry name" value="DNA/RNA_helicase_DEAH_CS"/>
</dbReference>
<evidence type="ECO:0000256" key="1">
    <source>
        <dbReference type="ARBA" id="ARBA00001966"/>
    </source>
</evidence>
<dbReference type="Pfam" id="PF06733">
    <property type="entry name" value="DEAD_2"/>
    <property type="match status" value="1"/>
</dbReference>
<dbReference type="Gene3D" id="3.40.50.300">
    <property type="entry name" value="P-loop containing nucleotide triphosphate hydrolases"/>
    <property type="match status" value="2"/>
</dbReference>
<dbReference type="InterPro" id="IPR006555">
    <property type="entry name" value="ATP-dep_Helicase_C"/>
</dbReference>
<dbReference type="GO" id="GO:0003678">
    <property type="term" value="F:DNA helicase activity"/>
    <property type="evidence" value="ECO:0007669"/>
    <property type="project" value="InterPro"/>
</dbReference>
<evidence type="ECO:0000256" key="10">
    <source>
        <dbReference type="ARBA" id="ARBA00023014"/>
    </source>
</evidence>
<evidence type="ECO:0000256" key="8">
    <source>
        <dbReference type="ARBA" id="ARBA00022840"/>
    </source>
</evidence>
<dbReference type="PANTHER" id="PTHR11472:SF41">
    <property type="entry name" value="ATP-DEPENDENT DNA HELICASE DDX11-RELATED"/>
    <property type="match status" value="1"/>
</dbReference>
<dbReference type="OrthoDB" id="267079at2759"/>
<evidence type="ECO:0000256" key="3">
    <source>
        <dbReference type="ARBA" id="ARBA00008435"/>
    </source>
</evidence>
<dbReference type="Proteomes" id="UP000179807">
    <property type="component" value="Unassembled WGS sequence"/>
</dbReference>
<comment type="similarity">
    <text evidence="3">Belongs to the DEAD box helicase family. DEAH subfamily. DDX11/CHL1 sub-subfamily.</text>
</comment>
<dbReference type="InterPro" id="IPR010614">
    <property type="entry name" value="RAD3-like_helicase_DEAD"/>
</dbReference>
<evidence type="ECO:0000256" key="4">
    <source>
        <dbReference type="ARBA" id="ARBA00022723"/>
    </source>
</evidence>
<dbReference type="InterPro" id="IPR013020">
    <property type="entry name" value="Rad3/Chl1-like"/>
</dbReference>
<dbReference type="GO" id="GO:0006974">
    <property type="term" value="P:DNA damage response"/>
    <property type="evidence" value="ECO:0007669"/>
    <property type="project" value="UniProtKB-ARBA"/>
</dbReference>
<keyword evidence="4" id="KW-0479">Metal-binding</keyword>
<evidence type="ECO:0000256" key="12">
    <source>
        <dbReference type="ARBA" id="ARBA00023242"/>
    </source>
</evidence>
<dbReference type="NCBIfam" id="TIGR00604">
    <property type="entry name" value="rad3"/>
    <property type="match status" value="1"/>
</dbReference>
<dbReference type="VEuPathDB" id="TrichDB:TRFO_20601"/>
<dbReference type="GO" id="GO:0034085">
    <property type="term" value="P:establishment of sister chromatid cohesion"/>
    <property type="evidence" value="ECO:0007669"/>
    <property type="project" value="TreeGrafter"/>
</dbReference>
<evidence type="ECO:0000256" key="6">
    <source>
        <dbReference type="ARBA" id="ARBA00022801"/>
    </source>
</evidence>
<keyword evidence="11" id="KW-0413">Isomerase</keyword>
<dbReference type="InterPro" id="IPR027417">
    <property type="entry name" value="P-loop_NTPase"/>
</dbReference>
<evidence type="ECO:0000256" key="13">
    <source>
        <dbReference type="SAM" id="MobiDB-lite"/>
    </source>
</evidence>
<dbReference type="PROSITE" id="PS51193">
    <property type="entry name" value="HELICASE_ATP_BIND_2"/>
    <property type="match status" value="1"/>
</dbReference>
<feature type="domain" description="Helicase ATP-binding" evidence="14">
    <location>
        <begin position="42"/>
        <end position="384"/>
    </location>
</feature>
<dbReference type="SMART" id="SM00491">
    <property type="entry name" value="HELICc2"/>
    <property type="match status" value="1"/>
</dbReference>
<dbReference type="InterPro" id="IPR014013">
    <property type="entry name" value="Helic_SF1/SF2_ATP-bd_DinG/Rad3"/>
</dbReference>
<protein>
    <submittedName>
        <fullName evidence="15">Helicase</fullName>
    </submittedName>
</protein>
<dbReference type="InterPro" id="IPR045028">
    <property type="entry name" value="DinG/Rad3-like"/>
</dbReference>
<keyword evidence="7 15" id="KW-0347">Helicase</keyword>
<comment type="subcellular location">
    <subcellularLocation>
        <location evidence="2">Nucleus</location>
    </subcellularLocation>
</comment>
<dbReference type="AlphaFoldDB" id="A0A1J4KKE0"/>
<evidence type="ECO:0000256" key="5">
    <source>
        <dbReference type="ARBA" id="ARBA00022741"/>
    </source>
</evidence>
<gene>
    <name evidence="15" type="ORF">TRFO_20601</name>
</gene>
<dbReference type="GO" id="GO:0051536">
    <property type="term" value="F:iron-sulfur cluster binding"/>
    <property type="evidence" value="ECO:0007669"/>
    <property type="project" value="UniProtKB-KW"/>
</dbReference>
<dbReference type="GO" id="GO:0003677">
    <property type="term" value="F:DNA binding"/>
    <property type="evidence" value="ECO:0007669"/>
    <property type="project" value="InterPro"/>
</dbReference>
<evidence type="ECO:0000256" key="2">
    <source>
        <dbReference type="ARBA" id="ARBA00004123"/>
    </source>
</evidence>
<evidence type="ECO:0000256" key="9">
    <source>
        <dbReference type="ARBA" id="ARBA00023004"/>
    </source>
</evidence>
<keyword evidence="5" id="KW-0547">Nucleotide-binding</keyword>
<evidence type="ECO:0000313" key="16">
    <source>
        <dbReference type="Proteomes" id="UP000179807"/>
    </source>
</evidence>
<dbReference type="SMART" id="SM00488">
    <property type="entry name" value="DEXDc2"/>
    <property type="match status" value="1"/>
</dbReference>
<dbReference type="GO" id="GO:0005634">
    <property type="term" value="C:nucleus"/>
    <property type="evidence" value="ECO:0007669"/>
    <property type="project" value="UniProtKB-SubCell"/>
</dbReference>
<dbReference type="GO" id="GO:0006139">
    <property type="term" value="P:nucleobase-containing compound metabolic process"/>
    <property type="evidence" value="ECO:0007669"/>
    <property type="project" value="InterPro"/>
</dbReference>
<evidence type="ECO:0000259" key="14">
    <source>
        <dbReference type="PROSITE" id="PS51193"/>
    </source>
</evidence>
<keyword evidence="10" id="KW-0411">Iron-sulfur</keyword>
<keyword evidence="9" id="KW-0408">Iron</keyword>
<evidence type="ECO:0000313" key="15">
    <source>
        <dbReference type="EMBL" id="OHT10150.1"/>
    </source>
</evidence>
<dbReference type="EMBL" id="MLAK01000619">
    <property type="protein sequence ID" value="OHT10150.1"/>
    <property type="molecule type" value="Genomic_DNA"/>
</dbReference>
<evidence type="ECO:0000256" key="7">
    <source>
        <dbReference type="ARBA" id="ARBA00022806"/>
    </source>
</evidence>
<comment type="cofactor">
    <cofactor evidence="1">
        <name>[4Fe-4S] cluster</name>
        <dbReference type="ChEBI" id="CHEBI:49883"/>
    </cofactor>
</comment>
<evidence type="ECO:0000256" key="11">
    <source>
        <dbReference type="ARBA" id="ARBA00023235"/>
    </source>
</evidence>
<dbReference type="GO" id="GO:0005524">
    <property type="term" value="F:ATP binding"/>
    <property type="evidence" value="ECO:0007669"/>
    <property type="project" value="UniProtKB-KW"/>
</dbReference>
<dbReference type="GO" id="GO:0046872">
    <property type="term" value="F:metal ion binding"/>
    <property type="evidence" value="ECO:0007669"/>
    <property type="project" value="UniProtKB-KW"/>
</dbReference>
<keyword evidence="12" id="KW-0539">Nucleus</keyword>